<gene>
    <name evidence="1" type="ORF">PC118_g16927</name>
</gene>
<accession>A0A8T1FEP8</accession>
<proteinExistence type="predicted"/>
<protein>
    <submittedName>
        <fullName evidence="1">Uncharacterized protein</fullName>
    </submittedName>
</protein>
<dbReference type="AlphaFoldDB" id="A0A8T1FEP8"/>
<evidence type="ECO:0000313" key="2">
    <source>
        <dbReference type="Proteomes" id="UP000697107"/>
    </source>
</evidence>
<evidence type="ECO:0000313" key="1">
    <source>
        <dbReference type="EMBL" id="KAG2970343.1"/>
    </source>
</evidence>
<comment type="caution">
    <text evidence="1">The sequence shown here is derived from an EMBL/GenBank/DDBJ whole genome shotgun (WGS) entry which is preliminary data.</text>
</comment>
<sequence>MAELRALRDEVVCLRLLYHQDGNRWNRASPGIVTAPLVKGELPPPDVRFLTSASFTEGSKKTKGGYNPPQAHLLAASRMFRDFGADTGNITSVSYVYAASRAYSPEVIISPFVVVDKGSEASNVSGRTIHDLSYPEGSSINYSTDEDSVNKPDYNHCAAVVREILKAKHGFLGAVVHVMAGDVATALRNISIHSNSVYLFAGLIEEENTLVIELSAPFGWTGSPEFYEIFDDHINVAADIGSACNDMDRSLRYALVAILGADAINTEKFTEWKTRQHALGLEFVRLNRRSGCNAFVKNRKSSRDCCFRILLDVSDLQRIPITDGKSTARGDMYSAS</sequence>
<dbReference type="VEuPathDB" id="FungiDB:PC110_g17766"/>
<name>A0A8T1FEP8_9STRA</name>
<dbReference type="Proteomes" id="UP000697107">
    <property type="component" value="Unassembled WGS sequence"/>
</dbReference>
<dbReference type="EMBL" id="RCML01000732">
    <property type="protein sequence ID" value="KAG2970343.1"/>
    <property type="molecule type" value="Genomic_DNA"/>
</dbReference>
<organism evidence="1 2">
    <name type="scientific">Phytophthora cactorum</name>
    <dbReference type="NCBI Taxonomy" id="29920"/>
    <lineage>
        <taxon>Eukaryota</taxon>
        <taxon>Sar</taxon>
        <taxon>Stramenopiles</taxon>
        <taxon>Oomycota</taxon>
        <taxon>Peronosporomycetes</taxon>
        <taxon>Peronosporales</taxon>
        <taxon>Peronosporaceae</taxon>
        <taxon>Phytophthora</taxon>
    </lineage>
</organism>
<reference evidence="1" key="1">
    <citation type="submission" date="2018-10" db="EMBL/GenBank/DDBJ databases">
        <title>Effector identification in a new, highly contiguous assembly of the strawberry crown rot pathogen Phytophthora cactorum.</title>
        <authorList>
            <person name="Armitage A.D."/>
            <person name="Nellist C.F."/>
            <person name="Bates H."/>
            <person name="Vickerstaff R.J."/>
            <person name="Harrison R.J."/>
        </authorList>
    </citation>
    <scope>NUCLEOTIDE SEQUENCE</scope>
    <source>
        <strain evidence="1">P415</strain>
    </source>
</reference>